<comment type="caution">
    <text evidence="2">The sequence shown here is derived from an EMBL/GenBank/DDBJ whole genome shotgun (WGS) entry which is preliminary data.</text>
</comment>
<organism evidence="2 3">
    <name type="scientific">Eremococcus coleocola ACS-139-V-Col8</name>
    <dbReference type="NCBI Taxonomy" id="908337"/>
    <lineage>
        <taxon>Bacteria</taxon>
        <taxon>Bacillati</taxon>
        <taxon>Bacillota</taxon>
        <taxon>Bacilli</taxon>
        <taxon>Lactobacillales</taxon>
        <taxon>Aerococcaceae</taxon>
        <taxon>Eremococcus</taxon>
    </lineage>
</organism>
<dbReference type="OrthoDB" id="3230233at2"/>
<feature type="transmembrane region" description="Helical" evidence="1">
    <location>
        <begin position="186"/>
        <end position="209"/>
    </location>
</feature>
<keyword evidence="1" id="KW-0472">Membrane</keyword>
<feature type="transmembrane region" description="Helical" evidence="1">
    <location>
        <begin position="111"/>
        <end position="137"/>
    </location>
</feature>
<gene>
    <name evidence="2" type="ORF">HMPREF9257_0381</name>
</gene>
<proteinExistence type="predicted"/>
<reference evidence="2 3" key="1">
    <citation type="submission" date="2010-10" db="EMBL/GenBank/DDBJ databases">
        <authorList>
            <person name="Durkin A.S."/>
            <person name="Madupu R."/>
            <person name="Torralba M."/>
            <person name="Gillis M."/>
            <person name="Methe B."/>
            <person name="Sutton G."/>
            <person name="Nelson K.E."/>
        </authorList>
    </citation>
    <scope>NUCLEOTIDE SEQUENCE [LARGE SCALE GENOMIC DNA]</scope>
    <source>
        <strain evidence="2 3">ACS-139-V-Col8</strain>
    </source>
</reference>
<dbReference type="RefSeq" id="WP_006419073.1">
    <property type="nucleotide sequence ID" value="NZ_AENN01000018.1"/>
</dbReference>
<keyword evidence="3" id="KW-1185">Reference proteome</keyword>
<feature type="transmembrane region" description="Helical" evidence="1">
    <location>
        <begin position="157"/>
        <end position="179"/>
    </location>
</feature>
<dbReference type="PANTHER" id="PTHR37305">
    <property type="entry name" value="INTEGRAL MEMBRANE PROTEIN-RELATED"/>
    <property type="match status" value="1"/>
</dbReference>
<feature type="transmembrane region" description="Helical" evidence="1">
    <location>
        <begin position="229"/>
        <end position="252"/>
    </location>
</feature>
<dbReference type="Pfam" id="PF12730">
    <property type="entry name" value="ABC2_membrane_4"/>
    <property type="match status" value="1"/>
</dbReference>
<dbReference type="EMBL" id="AENN01000018">
    <property type="protein sequence ID" value="EFR30550.1"/>
    <property type="molecule type" value="Genomic_DNA"/>
</dbReference>
<evidence type="ECO:0008006" key="4">
    <source>
        <dbReference type="Google" id="ProtNLM"/>
    </source>
</evidence>
<dbReference type="AlphaFoldDB" id="E4KR82"/>
<name>E4KR82_9LACT</name>
<dbReference type="Proteomes" id="UP000005990">
    <property type="component" value="Unassembled WGS sequence"/>
</dbReference>
<dbReference type="eggNOG" id="ENOG5033AKD">
    <property type="taxonomic scope" value="Bacteria"/>
</dbReference>
<evidence type="ECO:0000313" key="2">
    <source>
        <dbReference type="EMBL" id="EFR30550.1"/>
    </source>
</evidence>
<accession>E4KR82</accession>
<protein>
    <recommendedName>
        <fullName evidence="4">ABC-2 type transporter</fullName>
    </recommendedName>
</protein>
<keyword evidence="1" id="KW-0812">Transmembrane</keyword>
<keyword evidence="1" id="KW-1133">Transmembrane helix</keyword>
<evidence type="ECO:0000256" key="1">
    <source>
        <dbReference type="SAM" id="Phobius"/>
    </source>
</evidence>
<feature type="transmembrane region" description="Helical" evidence="1">
    <location>
        <begin position="12"/>
        <end position="35"/>
    </location>
</feature>
<sequence>MLHSLKADFYRLFKSPGFYITLIVLTLYQAMTVWFEAIGHIGMESDQAAQNQARFQDMTWTADVAAQAMSNMSSLMIYFGLPLFVMIIGYDTSRQTYKNILTMGVTRLQYFISKIVVFVVALFLELVFYYGIGMLIAGFRHGWGQINMDFWQDFSQIFAVEFLNILAIFAVATLILYWFFSNVGAVISTIVLPLITTVVITLSQIEWVAPFSFQAATDVAWQLDWSQDFWTQNLLATIGTIIVVNGLAYWVFRQKSL</sequence>
<evidence type="ECO:0000313" key="3">
    <source>
        <dbReference type="Proteomes" id="UP000005990"/>
    </source>
</evidence>
<feature type="transmembrane region" description="Helical" evidence="1">
    <location>
        <begin position="68"/>
        <end position="90"/>
    </location>
</feature>
<dbReference type="PANTHER" id="PTHR37305:SF1">
    <property type="entry name" value="MEMBRANE PROTEIN"/>
    <property type="match status" value="1"/>
</dbReference>